<proteinExistence type="predicted"/>
<feature type="region of interest" description="Disordered" evidence="1">
    <location>
        <begin position="77"/>
        <end position="108"/>
    </location>
</feature>
<dbReference type="RefSeq" id="WP_191683920.1">
    <property type="nucleotide sequence ID" value="NZ_JACSQW010000004.1"/>
</dbReference>
<protein>
    <recommendedName>
        <fullName evidence="4">DUF2977 domain-containing protein</fullName>
    </recommendedName>
</protein>
<sequence>MKKTVVLTDEVKNDDNRLIARMRVVLNGDGSTPNVMTMGTDNPVGYNDDGTPIFPDVDDSLLKSAQQQMMAEAIKEQKQLTKENGGDPSKVNVIGAETETKTTPTPQQTIQASMMKSIASLQMQVAQLKKENKDNGN</sequence>
<reference evidence="2 3" key="1">
    <citation type="submission" date="2020-08" db="EMBL/GenBank/DDBJ databases">
        <title>A Genomic Blueprint of the Chicken Gut Microbiome.</title>
        <authorList>
            <person name="Gilroy R."/>
            <person name="Ravi A."/>
            <person name="Getino M."/>
            <person name="Pursley I."/>
            <person name="Horton D.L."/>
            <person name="Alikhan N.-F."/>
            <person name="Baker D."/>
            <person name="Gharbi K."/>
            <person name="Hall N."/>
            <person name="Watson M."/>
            <person name="Adriaenssens E.M."/>
            <person name="Foster-Nyarko E."/>
            <person name="Jarju S."/>
            <person name="Secka A."/>
            <person name="Antonio M."/>
            <person name="Oren A."/>
            <person name="Chaudhuri R."/>
            <person name="La Ragione R.M."/>
            <person name="Hildebrand F."/>
            <person name="Pallen M.J."/>
        </authorList>
    </citation>
    <scope>NUCLEOTIDE SEQUENCE [LARGE SCALE GENOMIC DNA]</scope>
    <source>
        <strain evidence="2 3">Sa3CUN2</strain>
    </source>
</reference>
<gene>
    <name evidence="2" type="ORF">H9564_02205</name>
</gene>
<evidence type="ECO:0000313" key="2">
    <source>
        <dbReference type="EMBL" id="MBD7894544.1"/>
    </source>
</evidence>
<comment type="caution">
    <text evidence="2">The sequence shown here is derived from an EMBL/GenBank/DDBJ whole genome shotgun (WGS) entry which is preliminary data.</text>
</comment>
<dbReference type="Proteomes" id="UP000616837">
    <property type="component" value="Unassembled WGS sequence"/>
</dbReference>
<accession>A0ABR8PB78</accession>
<dbReference type="EMBL" id="JACSQW010000004">
    <property type="protein sequence ID" value="MBD7894544.1"/>
    <property type="molecule type" value="Genomic_DNA"/>
</dbReference>
<evidence type="ECO:0008006" key="4">
    <source>
        <dbReference type="Google" id="ProtNLM"/>
    </source>
</evidence>
<keyword evidence="3" id="KW-1185">Reference proteome</keyword>
<name>A0ABR8PB78_9LACO</name>
<evidence type="ECO:0000313" key="3">
    <source>
        <dbReference type="Proteomes" id="UP000616837"/>
    </source>
</evidence>
<evidence type="ECO:0000256" key="1">
    <source>
        <dbReference type="SAM" id="MobiDB-lite"/>
    </source>
</evidence>
<organism evidence="2 3">
    <name type="scientific">Limosilactobacillus avistercoris</name>
    <dbReference type="NCBI Taxonomy" id="2762243"/>
    <lineage>
        <taxon>Bacteria</taxon>
        <taxon>Bacillati</taxon>
        <taxon>Bacillota</taxon>
        <taxon>Bacilli</taxon>
        <taxon>Lactobacillales</taxon>
        <taxon>Lactobacillaceae</taxon>
        <taxon>Limosilactobacillus</taxon>
    </lineage>
</organism>